<accession>A0ABR0PL00</accession>
<dbReference type="Proteomes" id="UP001358586">
    <property type="component" value="Chromosome 6"/>
</dbReference>
<dbReference type="InterPro" id="IPR013103">
    <property type="entry name" value="RVT_2"/>
</dbReference>
<keyword evidence="3" id="KW-1185">Reference proteome</keyword>
<feature type="domain" description="Reverse transcriptase Ty1/copia-type" evidence="1">
    <location>
        <begin position="8"/>
        <end position="61"/>
    </location>
</feature>
<reference evidence="2 3" key="1">
    <citation type="submission" date="2023-03" db="EMBL/GenBank/DDBJ databases">
        <title>WGS of Gossypium arboreum.</title>
        <authorList>
            <person name="Yu D."/>
        </authorList>
    </citation>
    <scope>NUCLEOTIDE SEQUENCE [LARGE SCALE GENOMIC DNA]</scope>
    <source>
        <tissue evidence="2">Leaf</tissue>
    </source>
</reference>
<sequence>MDTVYSNSVRELVDLLEWIKPIGCKWIHKERINVDGKLEASKARLVAKGYTQKEDIDYEKSSLRFPFSSQSAYY</sequence>
<comment type="caution">
    <text evidence="2">The sequence shown here is derived from an EMBL/GenBank/DDBJ whole genome shotgun (WGS) entry which is preliminary data.</text>
</comment>
<dbReference type="EMBL" id="JARKNE010000006">
    <property type="protein sequence ID" value="KAK5825087.1"/>
    <property type="molecule type" value="Genomic_DNA"/>
</dbReference>
<proteinExistence type="predicted"/>
<evidence type="ECO:0000259" key="1">
    <source>
        <dbReference type="Pfam" id="PF07727"/>
    </source>
</evidence>
<dbReference type="Pfam" id="PF07727">
    <property type="entry name" value="RVT_2"/>
    <property type="match status" value="1"/>
</dbReference>
<gene>
    <name evidence="2" type="ORF">PVK06_019889</name>
</gene>
<organism evidence="2 3">
    <name type="scientific">Gossypium arboreum</name>
    <name type="common">Tree cotton</name>
    <name type="synonym">Gossypium nanking</name>
    <dbReference type="NCBI Taxonomy" id="29729"/>
    <lineage>
        <taxon>Eukaryota</taxon>
        <taxon>Viridiplantae</taxon>
        <taxon>Streptophyta</taxon>
        <taxon>Embryophyta</taxon>
        <taxon>Tracheophyta</taxon>
        <taxon>Spermatophyta</taxon>
        <taxon>Magnoliopsida</taxon>
        <taxon>eudicotyledons</taxon>
        <taxon>Gunneridae</taxon>
        <taxon>Pentapetalae</taxon>
        <taxon>rosids</taxon>
        <taxon>malvids</taxon>
        <taxon>Malvales</taxon>
        <taxon>Malvaceae</taxon>
        <taxon>Malvoideae</taxon>
        <taxon>Gossypium</taxon>
    </lineage>
</organism>
<protein>
    <recommendedName>
        <fullName evidence="1">Reverse transcriptase Ty1/copia-type domain-containing protein</fullName>
    </recommendedName>
</protein>
<name>A0ABR0PL00_GOSAR</name>
<evidence type="ECO:0000313" key="3">
    <source>
        <dbReference type="Proteomes" id="UP001358586"/>
    </source>
</evidence>
<evidence type="ECO:0000313" key="2">
    <source>
        <dbReference type="EMBL" id="KAK5825087.1"/>
    </source>
</evidence>